<dbReference type="EMBL" id="CAJOBA010014620">
    <property type="protein sequence ID" value="CAF3884612.1"/>
    <property type="molecule type" value="Genomic_DNA"/>
</dbReference>
<dbReference type="EMBL" id="CAJNOK010010401">
    <property type="protein sequence ID" value="CAF1114797.1"/>
    <property type="molecule type" value="Genomic_DNA"/>
</dbReference>
<evidence type="ECO:0000313" key="3">
    <source>
        <dbReference type="Proteomes" id="UP000677228"/>
    </source>
</evidence>
<dbReference type="Proteomes" id="UP000677228">
    <property type="component" value="Unassembled WGS sequence"/>
</dbReference>
<reference evidence="1" key="1">
    <citation type="submission" date="2021-02" db="EMBL/GenBank/DDBJ databases">
        <authorList>
            <person name="Nowell W R."/>
        </authorList>
    </citation>
    <scope>NUCLEOTIDE SEQUENCE</scope>
</reference>
<protein>
    <submittedName>
        <fullName evidence="1">Uncharacterized protein</fullName>
    </submittedName>
</protein>
<evidence type="ECO:0000313" key="2">
    <source>
        <dbReference type="EMBL" id="CAF3884612.1"/>
    </source>
</evidence>
<name>A0A8S2E9Y5_9BILA</name>
<gene>
    <name evidence="1" type="ORF">OVA965_LOCUS19910</name>
    <name evidence="2" type="ORF">TMI583_LOCUS20123</name>
</gene>
<feature type="non-terminal residue" evidence="1">
    <location>
        <position position="1"/>
    </location>
</feature>
<accession>A0A8S2E9Y5</accession>
<sequence length="61" mass="7065">LLAKHIVRICAQYHAAKLAKKDALQDDDRVVIQIDWSENYRMEQAQEEKDVISPACFSFQS</sequence>
<proteinExistence type="predicted"/>
<evidence type="ECO:0000313" key="1">
    <source>
        <dbReference type="EMBL" id="CAF1114797.1"/>
    </source>
</evidence>
<organism evidence="1 3">
    <name type="scientific">Didymodactylos carnosus</name>
    <dbReference type="NCBI Taxonomy" id="1234261"/>
    <lineage>
        <taxon>Eukaryota</taxon>
        <taxon>Metazoa</taxon>
        <taxon>Spiralia</taxon>
        <taxon>Gnathifera</taxon>
        <taxon>Rotifera</taxon>
        <taxon>Eurotatoria</taxon>
        <taxon>Bdelloidea</taxon>
        <taxon>Philodinida</taxon>
        <taxon>Philodinidae</taxon>
        <taxon>Didymodactylos</taxon>
    </lineage>
</organism>
<comment type="caution">
    <text evidence="1">The sequence shown here is derived from an EMBL/GenBank/DDBJ whole genome shotgun (WGS) entry which is preliminary data.</text>
</comment>
<dbReference type="Proteomes" id="UP000682733">
    <property type="component" value="Unassembled WGS sequence"/>
</dbReference>
<dbReference type="AlphaFoldDB" id="A0A8S2E9Y5"/>